<sequence length="51" mass="6048">MSFHLLVPFCHSYTQQLLTIFFNINEKNSFIVIKFGCLGQHQQCYVHLEDD</sequence>
<proteinExistence type="predicted"/>
<dbReference type="EMBL" id="HACA01009846">
    <property type="protein sequence ID" value="CDW27207.1"/>
    <property type="molecule type" value="Transcribed_RNA"/>
</dbReference>
<evidence type="ECO:0000313" key="1">
    <source>
        <dbReference type="EMBL" id="CDW27207.1"/>
    </source>
</evidence>
<reference evidence="1" key="1">
    <citation type="submission" date="2014-05" db="EMBL/GenBank/DDBJ databases">
        <authorList>
            <person name="Chronopoulou M."/>
        </authorList>
    </citation>
    <scope>NUCLEOTIDE SEQUENCE</scope>
    <source>
        <tissue evidence="1">Whole organism</tissue>
    </source>
</reference>
<organism evidence="1">
    <name type="scientific">Lepeophtheirus salmonis</name>
    <name type="common">Salmon louse</name>
    <name type="synonym">Caligus salmonis</name>
    <dbReference type="NCBI Taxonomy" id="72036"/>
    <lineage>
        <taxon>Eukaryota</taxon>
        <taxon>Metazoa</taxon>
        <taxon>Ecdysozoa</taxon>
        <taxon>Arthropoda</taxon>
        <taxon>Crustacea</taxon>
        <taxon>Multicrustacea</taxon>
        <taxon>Hexanauplia</taxon>
        <taxon>Copepoda</taxon>
        <taxon>Siphonostomatoida</taxon>
        <taxon>Caligidae</taxon>
        <taxon>Lepeophtheirus</taxon>
    </lineage>
</organism>
<dbReference type="AlphaFoldDB" id="A0A0K2TNJ2"/>
<name>A0A0K2TNJ2_LEPSM</name>
<protein>
    <submittedName>
        <fullName evidence="1">Uncharacterized protein</fullName>
    </submittedName>
</protein>
<accession>A0A0K2TNJ2</accession>